<proteinExistence type="predicted"/>
<gene>
    <name evidence="2" type="ORF">JGU71_12945</name>
</gene>
<feature type="transmembrane region" description="Helical" evidence="1">
    <location>
        <begin position="73"/>
        <end position="98"/>
    </location>
</feature>
<sequence length="174" mass="18530">MITNPAKAEPAPVPVDVATAYQLWWGVVGFGFVNLLGSLALMFGERSSLAEQLLKDVTARDPNLKLTQDSVELLVFAGMALVAVIGLVVGAVALVIGYQMRRGRQWARTLLTMIGVLLVILAVPNLLGLAAPDSAAMLVIGGASIVQAVLAAGAIYLIHRKESNAYFLQRFTRT</sequence>
<evidence type="ECO:0000313" key="2">
    <source>
        <dbReference type="EMBL" id="MBJ8339795.1"/>
    </source>
</evidence>
<feature type="transmembrane region" description="Helical" evidence="1">
    <location>
        <begin position="110"/>
        <end position="130"/>
    </location>
</feature>
<comment type="caution">
    <text evidence="2">The sequence shown here is derived from an EMBL/GenBank/DDBJ whole genome shotgun (WGS) entry which is preliminary data.</text>
</comment>
<evidence type="ECO:0000313" key="3">
    <source>
        <dbReference type="Proteomes" id="UP000655868"/>
    </source>
</evidence>
<keyword evidence="1" id="KW-1133">Transmembrane helix</keyword>
<keyword evidence="3" id="KW-1185">Reference proteome</keyword>
<protein>
    <recommendedName>
        <fullName evidence="4">DUF2127 domain-containing protein</fullName>
    </recommendedName>
</protein>
<reference evidence="2" key="1">
    <citation type="submission" date="2020-12" db="EMBL/GenBank/DDBJ databases">
        <title>Antrihabitans popcorni sp. nov. and Antrihabitans auranticaus sp. nov., isolated from a larva cave.</title>
        <authorList>
            <person name="Lee S.D."/>
            <person name="Kim I.S."/>
        </authorList>
    </citation>
    <scope>NUCLEOTIDE SEQUENCE</scope>
    <source>
        <strain evidence="2">YC3-6</strain>
    </source>
</reference>
<dbReference type="Proteomes" id="UP000655868">
    <property type="component" value="Unassembled WGS sequence"/>
</dbReference>
<dbReference type="EMBL" id="JAEMNV010000003">
    <property type="protein sequence ID" value="MBJ8339795.1"/>
    <property type="molecule type" value="Genomic_DNA"/>
</dbReference>
<keyword evidence="1" id="KW-0812">Transmembrane</keyword>
<evidence type="ECO:0000256" key="1">
    <source>
        <dbReference type="SAM" id="Phobius"/>
    </source>
</evidence>
<keyword evidence="1" id="KW-0472">Membrane</keyword>
<dbReference type="RefSeq" id="WP_199704498.1">
    <property type="nucleotide sequence ID" value="NZ_JAEMNV010000003.1"/>
</dbReference>
<evidence type="ECO:0008006" key="4">
    <source>
        <dbReference type="Google" id="ProtNLM"/>
    </source>
</evidence>
<dbReference type="AlphaFoldDB" id="A0A934U3M3"/>
<name>A0A934U3M3_9NOCA</name>
<feature type="transmembrane region" description="Helical" evidence="1">
    <location>
        <begin position="136"/>
        <end position="158"/>
    </location>
</feature>
<organism evidence="2 3">
    <name type="scientific">Antrihabitans stalagmiti</name>
    <dbReference type="NCBI Taxonomy" id="2799499"/>
    <lineage>
        <taxon>Bacteria</taxon>
        <taxon>Bacillati</taxon>
        <taxon>Actinomycetota</taxon>
        <taxon>Actinomycetes</taxon>
        <taxon>Mycobacteriales</taxon>
        <taxon>Nocardiaceae</taxon>
        <taxon>Antrihabitans</taxon>
    </lineage>
</organism>
<feature type="transmembrane region" description="Helical" evidence="1">
    <location>
        <begin position="23"/>
        <end position="44"/>
    </location>
</feature>
<accession>A0A934U3M3</accession>